<dbReference type="Pfam" id="PF03797">
    <property type="entry name" value="Autotransporter"/>
    <property type="match status" value="1"/>
</dbReference>
<dbReference type="GO" id="GO:0006508">
    <property type="term" value="P:proteolysis"/>
    <property type="evidence" value="ECO:0007669"/>
    <property type="project" value="UniProtKB-KW"/>
</dbReference>
<dbReference type="GO" id="GO:0008233">
    <property type="term" value="F:peptidase activity"/>
    <property type="evidence" value="ECO:0007669"/>
    <property type="project" value="UniProtKB-KW"/>
</dbReference>
<keyword evidence="2" id="KW-0645">Protease</keyword>
<dbReference type="SUPFAM" id="SSF103515">
    <property type="entry name" value="Autotransporter"/>
    <property type="match status" value="1"/>
</dbReference>
<dbReference type="OrthoDB" id="7872833at2"/>
<keyword evidence="3" id="KW-1185">Reference proteome</keyword>
<dbReference type="InterPro" id="IPR005546">
    <property type="entry name" value="Autotransporte_beta"/>
</dbReference>
<evidence type="ECO:0000313" key="2">
    <source>
        <dbReference type="EMBL" id="GEP00682.1"/>
    </source>
</evidence>
<sequence>MTCTDTAPTGFVAPAGVTGLTVNIQTGATVGSQQTSAGANPSFTNVRVNGTSTVNNAGTISSAAAQNRDNFGVNLAGDLSTLNNTGTIILTAPAGNTATRVYGAYSSAPGGSQYASTTVSNSGTISVIQNGNGRGQAIYTGENTTLFTINNTGLISATRGTTATATTSAVAGVDADDDTDRLVVNNAAAGRITGTGANTRALSGRAAQYEINNSGTISNTTAGEAAIATFALNAGNAGDATTVRAYNTVITNTATGVINGDVRNFDQDLQTATTVVNLRRSGTVTNAGTINGNLQFGNGNQVVNNTGRISGNVTFLDVATAGAVAGTVNTVNLGTGSSIGGNITARGLGTNNLNLSGTGTLTSNVTGFTSLTQTAGAWTIGNNSTQTISGNLTVAGGNLTLAAGTTQNVGGLIQVTGSGAQLTVNNTITDKAVNLSGSNTTLVNNGTLSGTGVAGRANSAATRVYGVLANSNTTAEFDNIRVVNNGTIAVTENGIGISRGIYAGENINSMFVTNAGTISATRSGTGAAAVAGIDSDDDVAALTVTNQAGARITGTGTGVRAIQGRAQNYTITNAGTISGPTGGDAISTFAAGGTRSYNTVLVNAATGVINGNVRNTDVDNQTAASTVVNRRSGSLTNAGTINGSLFFGGGNQTIVNTGRISGDLNFLDIATVGTVAGSVNRVTLGTGSSIGGNIAARGLGANALVLTGTGTLTSNVVGFATLAQADGSWTLASGSTQTFSGGANITGGRLEVDSTLNAKTGIGAAGTLAGVGRINGNLGNAGIVAPGSTASPYGVLTVAGNYAQSSTGTLAVNVDPAGASSKLQVTGFANLSGAVSLSAAPGTYTANSRYTVLTANSGVVGNFTSASATNLPFLLRPVASTDANNAYVTLAQQSFTGVAQTQNQRNAASGVDALLANNPAALTFLDNQSNQALAGILDRVAGQGYASVADPQLRAGRAFTDAVMGRAYAAIFEAGPTGFTLPPAVYAADLPTRGPVPEPRFIEATRGYGIWATGYGQVGSVDSTANAAGRHETIAGFAGGIDFHPGAGTVLGISAGYGSVDVSVNRTGERAHTDNAQVAVYGGITNGPAYAIATVGYAHADGRLNRSLAGLQVLQPGGASGSIGGDQFLSSAEAGYRYAYTPSVILTPFVGAQVSTFSQDRVTEGNGGLFNLNVAAKDFLSARTLVGGRLESTVDLGGRAVTLAIRAAYVHDFADVSRTIQSSFTLAPVVPFLVSGRALSRDRALVGVGIGTQLAPGWTGFVNYDAELASSDTIQGGRAGLRYSF</sequence>
<reference evidence="2 3" key="1">
    <citation type="submission" date="2019-07" db="EMBL/GenBank/DDBJ databases">
        <title>Whole genome shotgun sequence of Methylobacterium haplocladii NBRC 107714.</title>
        <authorList>
            <person name="Hosoyama A."/>
            <person name="Uohara A."/>
            <person name="Ohji S."/>
            <person name="Ichikawa N."/>
        </authorList>
    </citation>
    <scope>NUCLEOTIDE SEQUENCE [LARGE SCALE GENOMIC DNA]</scope>
    <source>
        <strain evidence="2 3">NBRC 107714</strain>
    </source>
</reference>
<organism evidence="2 3">
    <name type="scientific">Methylobacterium haplocladii</name>
    <dbReference type="NCBI Taxonomy" id="1176176"/>
    <lineage>
        <taxon>Bacteria</taxon>
        <taxon>Pseudomonadati</taxon>
        <taxon>Pseudomonadota</taxon>
        <taxon>Alphaproteobacteria</taxon>
        <taxon>Hyphomicrobiales</taxon>
        <taxon>Methylobacteriaceae</taxon>
        <taxon>Methylobacterium</taxon>
    </lineage>
</organism>
<name>A0A512ISJ1_9HYPH</name>
<dbReference type="InterPro" id="IPR036709">
    <property type="entry name" value="Autotransporte_beta_dom_sf"/>
</dbReference>
<dbReference type="Gene3D" id="2.40.128.130">
    <property type="entry name" value="Autotransporter beta-domain"/>
    <property type="match status" value="1"/>
</dbReference>
<accession>A0A512ISJ1</accession>
<dbReference type="InterPro" id="IPR011050">
    <property type="entry name" value="Pectin_lyase_fold/virulence"/>
</dbReference>
<evidence type="ECO:0000313" key="3">
    <source>
        <dbReference type="Proteomes" id="UP000321258"/>
    </source>
</evidence>
<proteinExistence type="predicted"/>
<keyword evidence="2" id="KW-0378">Hydrolase</keyword>
<feature type="domain" description="Autotransporter" evidence="1">
    <location>
        <begin position="1003"/>
        <end position="1285"/>
    </location>
</feature>
<dbReference type="EMBL" id="BJZT01000033">
    <property type="protein sequence ID" value="GEP00682.1"/>
    <property type="molecule type" value="Genomic_DNA"/>
</dbReference>
<evidence type="ECO:0000259" key="1">
    <source>
        <dbReference type="PROSITE" id="PS51208"/>
    </source>
</evidence>
<dbReference type="PROSITE" id="PS51208">
    <property type="entry name" value="AUTOTRANSPORTER"/>
    <property type="match status" value="1"/>
</dbReference>
<dbReference type="RefSeq" id="WP_147080179.1">
    <property type="nucleotide sequence ID" value="NZ_BJZT01000033.1"/>
</dbReference>
<gene>
    <name evidence="2" type="ORF">MHA02_30690</name>
</gene>
<dbReference type="SUPFAM" id="SSF51126">
    <property type="entry name" value="Pectin lyase-like"/>
    <property type="match status" value="1"/>
</dbReference>
<protein>
    <submittedName>
        <fullName evidence="2">Serine protease</fullName>
    </submittedName>
</protein>
<dbReference type="Proteomes" id="UP000321258">
    <property type="component" value="Unassembled WGS sequence"/>
</dbReference>
<comment type="caution">
    <text evidence="2">The sequence shown here is derived from an EMBL/GenBank/DDBJ whole genome shotgun (WGS) entry which is preliminary data.</text>
</comment>
<dbReference type="SMART" id="SM00869">
    <property type="entry name" value="Autotransporter"/>
    <property type="match status" value="1"/>
</dbReference>